<feature type="domain" description="Aminotransferase class V" evidence="2">
    <location>
        <begin position="60"/>
        <end position="326"/>
    </location>
</feature>
<dbReference type="InterPro" id="IPR015424">
    <property type="entry name" value="PyrdxlP-dep_Trfase"/>
</dbReference>
<keyword evidence="1" id="KW-0663">Pyridoxal phosphate</keyword>
<dbReference type="AlphaFoldDB" id="A0AA48GP10"/>
<keyword evidence="3" id="KW-0032">Aminotransferase</keyword>
<keyword evidence="4" id="KW-1185">Reference proteome</keyword>
<dbReference type="InterPro" id="IPR000192">
    <property type="entry name" value="Aminotrans_V_dom"/>
</dbReference>
<dbReference type="Proteomes" id="UP001238179">
    <property type="component" value="Chromosome"/>
</dbReference>
<dbReference type="Pfam" id="PF00266">
    <property type="entry name" value="Aminotran_5"/>
    <property type="match status" value="1"/>
</dbReference>
<dbReference type="GO" id="GO:0008483">
    <property type="term" value="F:transaminase activity"/>
    <property type="evidence" value="ECO:0007669"/>
    <property type="project" value="UniProtKB-KW"/>
</dbReference>
<name>A0AA48GP10_9BACT</name>
<evidence type="ECO:0000256" key="1">
    <source>
        <dbReference type="ARBA" id="ARBA00022898"/>
    </source>
</evidence>
<dbReference type="EMBL" id="AP027080">
    <property type="protein sequence ID" value="BDU74889.1"/>
    <property type="molecule type" value="Genomic_DNA"/>
</dbReference>
<organism evidence="3 4">
    <name type="scientific">Mesoterricola silvestris</name>
    <dbReference type="NCBI Taxonomy" id="2927979"/>
    <lineage>
        <taxon>Bacteria</taxon>
        <taxon>Pseudomonadati</taxon>
        <taxon>Acidobacteriota</taxon>
        <taxon>Holophagae</taxon>
        <taxon>Holophagales</taxon>
        <taxon>Holophagaceae</taxon>
        <taxon>Mesoterricola</taxon>
    </lineage>
</organism>
<evidence type="ECO:0000313" key="4">
    <source>
        <dbReference type="Proteomes" id="UP001238179"/>
    </source>
</evidence>
<accession>A0AA48GP10</accession>
<proteinExistence type="predicted"/>
<dbReference type="Gene3D" id="3.90.1150.10">
    <property type="entry name" value="Aspartate Aminotransferase, domain 1"/>
    <property type="match status" value="1"/>
</dbReference>
<dbReference type="PANTHER" id="PTHR43586">
    <property type="entry name" value="CYSTEINE DESULFURASE"/>
    <property type="match status" value="1"/>
</dbReference>
<evidence type="ECO:0000313" key="3">
    <source>
        <dbReference type="EMBL" id="BDU74889.1"/>
    </source>
</evidence>
<dbReference type="InterPro" id="IPR015421">
    <property type="entry name" value="PyrdxlP-dep_Trfase_major"/>
</dbReference>
<dbReference type="RefSeq" id="WP_316413562.1">
    <property type="nucleotide sequence ID" value="NZ_AP027080.1"/>
</dbReference>
<reference evidence="4" key="1">
    <citation type="journal article" date="2023" name="Int. J. Syst. Evol. Microbiol.">
        <title>Mesoterricola silvestris gen. nov., sp. nov., Mesoterricola sediminis sp. nov., Geothrix oryzae sp. nov., Geothrix edaphica sp. nov., Geothrix rubra sp. nov., and Geothrix limicola sp. nov., six novel members of Acidobacteriota isolated from soils.</title>
        <authorList>
            <person name="Itoh H."/>
            <person name="Sugisawa Y."/>
            <person name="Mise K."/>
            <person name="Xu Z."/>
            <person name="Kuniyasu M."/>
            <person name="Ushijima N."/>
            <person name="Kawano K."/>
            <person name="Kobayashi E."/>
            <person name="Shiratori Y."/>
            <person name="Masuda Y."/>
            <person name="Senoo K."/>
        </authorList>
    </citation>
    <scope>NUCLEOTIDE SEQUENCE [LARGE SCALE GENOMIC DNA]</scope>
    <source>
        <strain evidence="4">W79</strain>
    </source>
</reference>
<sequence length="401" mass="43870">MTLPPLNPALFHLDSDHLWLMHCSEGPVPRAVVRNIRAYLHKELWPWELKWKEDYLGVPEALRAEAARIVGGEASDITLTPSTSSGLVTVAQAMRWSRGDEVVVPLGEFPTNVWPWKALEARGVRFQEVPLWEGHRAGASAWDSTAPRAGEDVEARLLAGLSHATRVLAVSWVRFQDGLKLDIASLGAACRARGVHLVVDGIQGAGTLPVDLTGTSAFATGGHKGLLGPQGQGFLWTDPAFRKDLIPMGSWMSVEEGTAFDRASTDHHRAWLADGQRMEAGTLSIVACTGALESFRTVNEAGIPAIAAHIRLLQERFLEGLARNPAWAEEASRLRALLEAGRLGSILSLHHGGRGPAAMQELLMKGMRRGVYASVREGYLRVAFHGWHEPEDVERVVDWLE</sequence>
<protein>
    <submittedName>
        <fullName evidence="3">Aminotransferase</fullName>
    </submittedName>
</protein>
<evidence type="ECO:0000259" key="2">
    <source>
        <dbReference type="Pfam" id="PF00266"/>
    </source>
</evidence>
<dbReference type="KEGG" id="msil:METEAL_40630"/>
<dbReference type="Gene3D" id="3.40.640.10">
    <property type="entry name" value="Type I PLP-dependent aspartate aminotransferase-like (Major domain)"/>
    <property type="match status" value="1"/>
</dbReference>
<dbReference type="SUPFAM" id="SSF53383">
    <property type="entry name" value="PLP-dependent transferases"/>
    <property type="match status" value="1"/>
</dbReference>
<dbReference type="PANTHER" id="PTHR43586:SF15">
    <property type="entry name" value="BLR3095 PROTEIN"/>
    <property type="match status" value="1"/>
</dbReference>
<dbReference type="InterPro" id="IPR015422">
    <property type="entry name" value="PyrdxlP-dep_Trfase_small"/>
</dbReference>
<keyword evidence="3" id="KW-0808">Transferase</keyword>
<gene>
    <name evidence="3" type="ORF">METEAL_40630</name>
</gene>